<dbReference type="PANTHER" id="PTHR30612:SF0">
    <property type="entry name" value="CHLOROPLAST PROTEIN-TRANSPORTING ATPASE"/>
    <property type="match status" value="1"/>
</dbReference>
<evidence type="ECO:0000256" key="15">
    <source>
        <dbReference type="HAMAP-Rule" id="MF_01382"/>
    </source>
</evidence>
<dbReference type="InterPro" id="IPR027417">
    <property type="entry name" value="P-loop_NTPase"/>
</dbReference>
<dbReference type="SMART" id="SM00957">
    <property type="entry name" value="SecA_DEAD"/>
    <property type="match status" value="1"/>
</dbReference>
<gene>
    <name evidence="15" type="primary">secA</name>
    <name evidence="21" type="ORF">ElP_46430</name>
</gene>
<keyword evidence="11 15" id="KW-0653">Protein transport</keyword>
<feature type="domain" description="Helicase C-terminal" evidence="19">
    <location>
        <begin position="440"/>
        <end position="661"/>
    </location>
</feature>
<dbReference type="SMART" id="SM00958">
    <property type="entry name" value="SecA_PP_bind"/>
    <property type="match status" value="1"/>
</dbReference>
<reference evidence="21 22" key="1">
    <citation type="submission" date="2019-02" db="EMBL/GenBank/DDBJ databases">
        <title>Deep-cultivation of Planctomycetes and their phenomic and genomic characterization uncovers novel biology.</title>
        <authorList>
            <person name="Wiegand S."/>
            <person name="Jogler M."/>
            <person name="Boedeker C."/>
            <person name="Pinto D."/>
            <person name="Vollmers J."/>
            <person name="Rivas-Marin E."/>
            <person name="Kohn T."/>
            <person name="Peeters S.H."/>
            <person name="Heuer A."/>
            <person name="Rast P."/>
            <person name="Oberbeckmann S."/>
            <person name="Bunk B."/>
            <person name="Jeske O."/>
            <person name="Meyerdierks A."/>
            <person name="Storesund J.E."/>
            <person name="Kallscheuer N."/>
            <person name="Luecker S."/>
            <person name="Lage O.M."/>
            <person name="Pohl T."/>
            <person name="Merkel B.J."/>
            <person name="Hornburger P."/>
            <person name="Mueller R.-W."/>
            <person name="Bruemmer F."/>
            <person name="Labrenz M."/>
            <person name="Spormann A.M."/>
            <person name="Op den Camp H."/>
            <person name="Overmann J."/>
            <person name="Amann R."/>
            <person name="Jetten M.S.M."/>
            <person name="Mascher T."/>
            <person name="Medema M.H."/>
            <person name="Devos D.P."/>
            <person name="Kaster A.-K."/>
            <person name="Ovreas L."/>
            <person name="Rohde M."/>
            <person name="Galperin M.Y."/>
            <person name="Jogler C."/>
        </authorList>
    </citation>
    <scope>NUCLEOTIDE SEQUENCE [LARGE SCALE GENOMIC DNA]</scope>
    <source>
        <strain evidence="21 22">ElP</strain>
    </source>
</reference>
<keyword evidence="9" id="KW-0862">Zinc</keyword>
<evidence type="ECO:0000313" key="22">
    <source>
        <dbReference type="Proteomes" id="UP000317835"/>
    </source>
</evidence>
<comment type="subunit">
    <text evidence="15">Monomer and homodimer. Part of the essential Sec protein translocation apparatus which comprises SecA, SecYEG and auxiliary proteins SecDF. Other proteins may also be involved.</text>
</comment>
<evidence type="ECO:0000256" key="17">
    <source>
        <dbReference type="SAM" id="MobiDB-lite"/>
    </source>
</evidence>
<evidence type="ECO:0000259" key="18">
    <source>
        <dbReference type="PROSITE" id="PS51192"/>
    </source>
</evidence>
<evidence type="ECO:0000256" key="1">
    <source>
        <dbReference type="ARBA" id="ARBA00001947"/>
    </source>
</evidence>
<dbReference type="NCBIfam" id="NF009538">
    <property type="entry name" value="PRK12904.1"/>
    <property type="match status" value="1"/>
</dbReference>
<evidence type="ECO:0000259" key="20">
    <source>
        <dbReference type="PROSITE" id="PS51196"/>
    </source>
</evidence>
<keyword evidence="8 15" id="KW-0547">Nucleotide-binding</keyword>
<dbReference type="SUPFAM" id="SSF52540">
    <property type="entry name" value="P-loop containing nucleoside triphosphate hydrolases"/>
    <property type="match status" value="2"/>
</dbReference>
<dbReference type="PROSITE" id="PS51196">
    <property type="entry name" value="SECA_MOTOR_DEAD"/>
    <property type="match status" value="1"/>
</dbReference>
<dbReference type="GO" id="GO:0006605">
    <property type="term" value="P:protein targeting"/>
    <property type="evidence" value="ECO:0007669"/>
    <property type="project" value="UniProtKB-UniRule"/>
</dbReference>
<dbReference type="EC" id="7.4.2.8" evidence="15"/>
<keyword evidence="6 15" id="KW-0963">Cytoplasm</keyword>
<dbReference type="Gene3D" id="3.10.450.50">
    <property type="match status" value="1"/>
</dbReference>
<dbReference type="PANTHER" id="PTHR30612">
    <property type="entry name" value="SECA INNER MEMBRANE COMPONENT OF SEC PROTEIN SECRETION SYSTEM"/>
    <property type="match status" value="1"/>
</dbReference>
<dbReference type="Gene3D" id="3.40.50.300">
    <property type="entry name" value="P-loop containing nucleotide triphosphate hydrolases"/>
    <property type="match status" value="2"/>
</dbReference>
<evidence type="ECO:0000256" key="2">
    <source>
        <dbReference type="ARBA" id="ARBA00004170"/>
    </source>
</evidence>
<dbReference type="Pfam" id="PF01043">
    <property type="entry name" value="SecA_PP_bind"/>
    <property type="match status" value="1"/>
</dbReference>
<evidence type="ECO:0000256" key="12">
    <source>
        <dbReference type="ARBA" id="ARBA00022967"/>
    </source>
</evidence>
<dbReference type="Pfam" id="PF02810">
    <property type="entry name" value="SEC-C"/>
    <property type="match status" value="1"/>
</dbReference>
<dbReference type="GO" id="GO:0017038">
    <property type="term" value="P:protein import"/>
    <property type="evidence" value="ECO:0007669"/>
    <property type="project" value="InterPro"/>
</dbReference>
<dbReference type="KEGG" id="tpla:ElP_46430"/>
<evidence type="ECO:0000256" key="11">
    <source>
        <dbReference type="ARBA" id="ARBA00022927"/>
    </source>
</evidence>
<evidence type="ECO:0000256" key="9">
    <source>
        <dbReference type="ARBA" id="ARBA00022833"/>
    </source>
</evidence>
<evidence type="ECO:0000256" key="14">
    <source>
        <dbReference type="ARBA" id="ARBA00023136"/>
    </source>
</evidence>
<dbReference type="InterPro" id="IPR044722">
    <property type="entry name" value="SecA_SF2_C"/>
</dbReference>
<dbReference type="RefSeq" id="WP_145273428.1">
    <property type="nucleotide sequence ID" value="NZ_CP036426.1"/>
</dbReference>
<dbReference type="FunFam" id="3.90.1440.10:FF:000003">
    <property type="entry name" value="Preprotein translocase SecA subunit"/>
    <property type="match status" value="1"/>
</dbReference>
<dbReference type="PROSITE" id="PS01312">
    <property type="entry name" value="SECA"/>
    <property type="match status" value="1"/>
</dbReference>
<evidence type="ECO:0000256" key="16">
    <source>
        <dbReference type="RuleBase" id="RU003874"/>
    </source>
</evidence>
<comment type="function">
    <text evidence="15">Part of the Sec protein translocase complex. Interacts with the SecYEG preprotein conducting channel. Has a central role in coupling the hydrolysis of ATP to the transfer of proteins into and across the cell membrane, serving as an ATP-driven molecular motor driving the stepwise translocation of polypeptide chains across the membrane.</text>
</comment>
<dbReference type="GO" id="GO:0005886">
    <property type="term" value="C:plasma membrane"/>
    <property type="evidence" value="ECO:0007669"/>
    <property type="project" value="UniProtKB-SubCell"/>
</dbReference>
<evidence type="ECO:0000256" key="7">
    <source>
        <dbReference type="ARBA" id="ARBA00022723"/>
    </source>
</evidence>
<comment type="catalytic activity">
    <reaction evidence="15">
        <text>ATP + H2O + cellular proteinSide 1 = ADP + phosphate + cellular proteinSide 2.</text>
        <dbReference type="EC" id="7.4.2.8"/>
    </reaction>
</comment>
<comment type="subcellular location">
    <subcellularLocation>
        <location evidence="15">Cell membrane</location>
        <topology evidence="15">Peripheral membrane protein</topology>
        <orientation evidence="15">Cytoplasmic side</orientation>
    </subcellularLocation>
    <subcellularLocation>
        <location evidence="15">Cytoplasm</location>
    </subcellularLocation>
    <subcellularLocation>
        <location evidence="2">Membrane</location>
        <topology evidence="2">Peripheral membrane protein</topology>
    </subcellularLocation>
    <text evidence="15">Distribution is 50-50.</text>
</comment>
<dbReference type="PRINTS" id="PR00906">
    <property type="entry name" value="SECA"/>
</dbReference>
<feature type="region of interest" description="Disordered" evidence="17">
    <location>
        <begin position="1132"/>
        <end position="1189"/>
    </location>
</feature>
<dbReference type="GO" id="GO:0043952">
    <property type="term" value="P:protein transport by the Sec complex"/>
    <property type="evidence" value="ECO:0007669"/>
    <property type="project" value="UniProtKB-ARBA"/>
</dbReference>
<comment type="cofactor">
    <cofactor evidence="1">
        <name>Zn(2+)</name>
        <dbReference type="ChEBI" id="CHEBI:29105"/>
    </cofactor>
</comment>
<dbReference type="InterPro" id="IPR011116">
    <property type="entry name" value="SecA_Wing/Scaffold"/>
</dbReference>
<accession>A0A518H7A5</accession>
<dbReference type="SUPFAM" id="SSF81886">
    <property type="entry name" value="Helical scaffold and wing domains of SecA"/>
    <property type="match status" value="2"/>
</dbReference>
<keyword evidence="13 15" id="KW-0811">Translocation</keyword>
<evidence type="ECO:0000256" key="6">
    <source>
        <dbReference type="ARBA" id="ARBA00022490"/>
    </source>
</evidence>
<dbReference type="PROSITE" id="PS51192">
    <property type="entry name" value="HELICASE_ATP_BIND_1"/>
    <property type="match status" value="1"/>
</dbReference>
<proteinExistence type="inferred from homology"/>
<dbReference type="GO" id="GO:0008564">
    <property type="term" value="F:protein-exporting ATPase activity"/>
    <property type="evidence" value="ECO:0007669"/>
    <property type="project" value="UniProtKB-EC"/>
</dbReference>
<dbReference type="InterPro" id="IPR014001">
    <property type="entry name" value="Helicase_ATP-bd"/>
</dbReference>
<evidence type="ECO:0000256" key="13">
    <source>
        <dbReference type="ARBA" id="ARBA00023010"/>
    </source>
</evidence>
<dbReference type="FunFam" id="3.40.50.300:FF:000113">
    <property type="entry name" value="Preprotein translocase subunit SecA"/>
    <property type="match status" value="1"/>
</dbReference>
<evidence type="ECO:0000256" key="4">
    <source>
        <dbReference type="ARBA" id="ARBA00022448"/>
    </source>
</evidence>
<keyword evidence="5 15" id="KW-1003">Cell membrane</keyword>
<evidence type="ECO:0000256" key="5">
    <source>
        <dbReference type="ARBA" id="ARBA00022475"/>
    </source>
</evidence>
<dbReference type="Pfam" id="PF07517">
    <property type="entry name" value="SecA_DEAD"/>
    <property type="match status" value="1"/>
</dbReference>
<dbReference type="InterPro" id="IPR014018">
    <property type="entry name" value="SecA_motor_DEAD"/>
</dbReference>
<keyword evidence="4 15" id="KW-0813">Transport</keyword>
<feature type="domain" description="Helicase ATP-binding" evidence="18">
    <location>
        <begin position="112"/>
        <end position="270"/>
    </location>
</feature>
<dbReference type="AlphaFoldDB" id="A0A518H7A5"/>
<dbReference type="InterPro" id="IPR001650">
    <property type="entry name" value="Helicase_C-like"/>
</dbReference>
<dbReference type="CDD" id="cd17928">
    <property type="entry name" value="DEXDc_SecA"/>
    <property type="match status" value="1"/>
</dbReference>
<dbReference type="InterPro" id="IPR011115">
    <property type="entry name" value="SecA_DEAD"/>
</dbReference>
<dbReference type="HAMAP" id="MF_01382">
    <property type="entry name" value="SecA"/>
    <property type="match status" value="1"/>
</dbReference>
<keyword evidence="12 15" id="KW-1278">Translocase</keyword>
<name>A0A518H7A5_9BACT</name>
<evidence type="ECO:0000259" key="19">
    <source>
        <dbReference type="PROSITE" id="PS51194"/>
    </source>
</evidence>
<dbReference type="GO" id="GO:0065002">
    <property type="term" value="P:intracellular protein transmembrane transport"/>
    <property type="evidence" value="ECO:0007669"/>
    <property type="project" value="UniProtKB-UniRule"/>
</dbReference>
<dbReference type="GO" id="GO:0005829">
    <property type="term" value="C:cytosol"/>
    <property type="evidence" value="ECO:0007669"/>
    <property type="project" value="TreeGrafter"/>
</dbReference>
<dbReference type="PROSITE" id="PS51194">
    <property type="entry name" value="HELICASE_CTER"/>
    <property type="match status" value="1"/>
</dbReference>
<dbReference type="InterPro" id="IPR020937">
    <property type="entry name" value="SecA_CS"/>
</dbReference>
<dbReference type="Pfam" id="PF07516">
    <property type="entry name" value="SecA_SW"/>
    <property type="match status" value="2"/>
</dbReference>
<dbReference type="GO" id="GO:0005524">
    <property type="term" value="F:ATP binding"/>
    <property type="evidence" value="ECO:0007669"/>
    <property type="project" value="UniProtKB-UniRule"/>
</dbReference>
<feature type="binding site" evidence="15">
    <location>
        <begin position="128"/>
        <end position="132"/>
    </location>
    <ligand>
        <name>ATP</name>
        <dbReference type="ChEBI" id="CHEBI:30616"/>
    </ligand>
</feature>
<dbReference type="GO" id="GO:0046872">
    <property type="term" value="F:metal ion binding"/>
    <property type="evidence" value="ECO:0007669"/>
    <property type="project" value="UniProtKB-KW"/>
</dbReference>
<dbReference type="InterPro" id="IPR000185">
    <property type="entry name" value="SecA"/>
</dbReference>
<feature type="binding site" evidence="15">
    <location>
        <position position="518"/>
    </location>
    <ligand>
        <name>ATP</name>
        <dbReference type="ChEBI" id="CHEBI:30616"/>
    </ligand>
</feature>
<evidence type="ECO:0000256" key="8">
    <source>
        <dbReference type="ARBA" id="ARBA00022741"/>
    </source>
</evidence>
<dbReference type="CDD" id="cd18803">
    <property type="entry name" value="SF2_C_secA"/>
    <property type="match status" value="1"/>
</dbReference>
<evidence type="ECO:0000256" key="3">
    <source>
        <dbReference type="ARBA" id="ARBA00007650"/>
    </source>
</evidence>
<dbReference type="FunFam" id="3.40.50.300:FF:000334">
    <property type="entry name" value="Protein translocase subunit SecA"/>
    <property type="match status" value="1"/>
</dbReference>
<feature type="binding site" evidence="15">
    <location>
        <position position="110"/>
    </location>
    <ligand>
        <name>ATP</name>
        <dbReference type="ChEBI" id="CHEBI:30616"/>
    </ligand>
</feature>
<sequence length="1212" mass="136585">MEATELLSDLWDKTTNALNSFSEGVSNGLVRIFGNSNERQIRRMQPIVARIGEMEPQIQGLPDDELRAKSSEFRRRLAGGETLDDLLPEAFAVCREGGRRFLKMRHYDVQLLGGMVLHEGKIAEMVTGEGKTLVATLAAYLNGLEGKGVHVVTVNDYLARRDAEWMSPLYNGLGLTVGAIQSNMDPRQRQKIYGCDITYGTNNEFGFDYLRDNMKPTRESQAQGPLNYAIIDEVDSILIDEARTPLIISGPAFDDVKKYAEADRIARQLKAGEHFEVKEKERTAHLNEDGIREAERLAGVESFFTPGNMEWPHLIDNSLKAHYLYKRDREYVVSDKGEIVIVDEFTGRLMVGRQWSDGLHQAVEAKERVKIKEENQTLATITLQNFFKLYGKLSGMTGTAMTEANEFWKVYTLDVVAIPTNRQLQRVNEADVIFRTEREKFKAIIEEIREVHPTGRPILVGTTSIEKSELLAEMLKRYGIPHQVLNAKYHEQEAEIVAQAGRKGKVTIATNMAGRGTDIILGGNPEFMAWAELARLKNEDGRPLYPTRLEVPPPVWKEAVEKYEPEMKAEGREVAELGGLHIIGTERHESRRIDNQLRGRSGRQGDPGSSRFFLSLQDDLMRKFAGEWVSNVLQRLGMQDGEAIESKLVTRRIEGAQKKVEERNFDARKNLLEYDEVMDTQRKGVYSFRQRLLDGAPTKDELLTMIDRQIDAAVDQFLDADYGPSSFAAWVGQRLGVEFEGKDFRGDSFEESVERARERAESQTADTIDEAIEENLPADADPSEWNWLALTNWANARYNLNLKDRDLKRFLKGGGDEAELDRIGLADSIREPAVEVIRKADLDASREFLTPDWGLRSLAGWVHRKFGLTPDPASWAGKSAEDVASDLKHQARELYARKEAEFPVRVGMSRFLVEPRPGQPARYDREGLSHWASQRFGTPVDVDALKPLLRPEMEAMLVGIAHETYPGARLYEELQSRLDSAFDDDGDPDPDALTELSSWARQQLGVETTVDELEGLGAEGARNKLVAALDAKHRPEMREMEKVLLLQILDQSWMEHLRTMDHLRSSVGLRGYAQVDPKVEYKREGKRIYDEMWQNVSDKITDLVFRMEQVDPDFLSYLGARWQLDRARTIKEEAPTSTSGGDPAGAVTADGQAMRSQQDAAIAASQRQGQSTKVEPVRKTGKKVGRNDPCPCGSGKKFKACCMKKGGDGPPF</sequence>
<dbReference type="Gene3D" id="3.90.1440.10">
    <property type="entry name" value="SecA, preprotein cross-linking domain"/>
    <property type="match status" value="1"/>
</dbReference>
<dbReference type="EMBL" id="CP036426">
    <property type="protein sequence ID" value="QDV36714.1"/>
    <property type="molecule type" value="Genomic_DNA"/>
</dbReference>
<dbReference type="Gene3D" id="1.10.3060.10">
    <property type="entry name" value="Helical scaffold and wing domains of SecA"/>
    <property type="match status" value="2"/>
</dbReference>
<dbReference type="OrthoDB" id="9805579at2"/>
<dbReference type="InterPro" id="IPR036266">
    <property type="entry name" value="SecA_Wing/Scaffold_sf"/>
</dbReference>
<comment type="similarity">
    <text evidence="3 15 16">Belongs to the SecA family.</text>
</comment>
<dbReference type="InterPro" id="IPR036670">
    <property type="entry name" value="SecA_X-link_sf"/>
</dbReference>
<dbReference type="InterPro" id="IPR011130">
    <property type="entry name" value="SecA_preprotein_X-link_dom"/>
</dbReference>
<organism evidence="21 22">
    <name type="scientific">Tautonia plasticadhaerens</name>
    <dbReference type="NCBI Taxonomy" id="2527974"/>
    <lineage>
        <taxon>Bacteria</taxon>
        <taxon>Pseudomonadati</taxon>
        <taxon>Planctomycetota</taxon>
        <taxon>Planctomycetia</taxon>
        <taxon>Isosphaerales</taxon>
        <taxon>Isosphaeraceae</taxon>
        <taxon>Tautonia</taxon>
    </lineage>
</organism>
<keyword evidence="10 15" id="KW-0067">ATP-binding</keyword>
<feature type="compositionally biased region" description="Polar residues" evidence="17">
    <location>
        <begin position="1154"/>
        <end position="1173"/>
    </location>
</feature>
<dbReference type="NCBIfam" id="TIGR00963">
    <property type="entry name" value="secA"/>
    <property type="match status" value="1"/>
</dbReference>
<dbReference type="GO" id="GO:0031522">
    <property type="term" value="C:cell envelope Sec protein transport complex"/>
    <property type="evidence" value="ECO:0007669"/>
    <property type="project" value="TreeGrafter"/>
</dbReference>
<evidence type="ECO:0000313" key="21">
    <source>
        <dbReference type="EMBL" id="QDV36714.1"/>
    </source>
</evidence>
<dbReference type="InterPro" id="IPR004027">
    <property type="entry name" value="SEC_C_motif"/>
</dbReference>
<feature type="domain" description="SecA family profile" evidence="20">
    <location>
        <begin position="26"/>
        <end position="645"/>
    </location>
</feature>
<dbReference type="Pfam" id="PF21090">
    <property type="entry name" value="P-loop_SecA"/>
    <property type="match status" value="1"/>
</dbReference>
<dbReference type="Proteomes" id="UP000317835">
    <property type="component" value="Chromosome"/>
</dbReference>
<keyword evidence="22" id="KW-1185">Reference proteome</keyword>
<keyword evidence="14 15" id="KW-0472">Membrane</keyword>
<keyword evidence="7" id="KW-0479">Metal-binding</keyword>
<dbReference type="SUPFAM" id="SSF81767">
    <property type="entry name" value="Pre-protein crosslinking domain of SecA"/>
    <property type="match status" value="1"/>
</dbReference>
<evidence type="ECO:0000256" key="10">
    <source>
        <dbReference type="ARBA" id="ARBA00022840"/>
    </source>
</evidence>
<protein>
    <recommendedName>
        <fullName evidence="15 16">Protein translocase subunit SecA</fullName>
        <ecNumber evidence="15">7.4.2.8</ecNumber>
    </recommendedName>
</protein>